<dbReference type="PANTHER" id="PTHR13016">
    <property type="entry name" value="AMMECR1 HOMOLOG"/>
    <property type="match status" value="1"/>
</dbReference>
<feature type="compositionally biased region" description="Basic and acidic residues" evidence="1">
    <location>
        <begin position="192"/>
        <end position="201"/>
    </location>
</feature>
<dbReference type="InterPro" id="IPR036071">
    <property type="entry name" value="AMMECR1_dom_sf"/>
</dbReference>
<evidence type="ECO:0000313" key="4">
    <source>
        <dbReference type="Proteomes" id="UP000469763"/>
    </source>
</evidence>
<dbReference type="PROSITE" id="PS51112">
    <property type="entry name" value="AMMECR1"/>
    <property type="match status" value="1"/>
</dbReference>
<dbReference type="AlphaFoldDB" id="A0A7K3TFH4"/>
<sequence>MVRGAEGDRGEGTDDAGPSTVQRPDNARPSSRASRPSAGRGDMGVCEGGDNVGTLGPQRAHAVTTEIKSPMGSGSGLDAGAGSGIGAGSGSGERRLRLEFLGCSTSGDGGEVALAGEERPAMADPYDRVVGYASWALWEETGKVGEPERDGQYAEPEPSDELESAEEPESVGGAETTEKAAGATALGAAVPGREHECGHEHEHEGSVLLRLARTALAEHLGIDVDGPSVAEIRAAHPWLDEPGASFVTLTENGRLRGCIGSLRASQSLGADVAEHAVDAAVHDPRFYPVGPGEYPLLRFEVSVLGEPEPMVGVRSRDALERALKPGVDGLIISDGVGRAATFLPQVWDELPDPHEFVGHLLAKAGLPANMDWRNGEITARRYTVRAYR</sequence>
<evidence type="ECO:0000313" key="3">
    <source>
        <dbReference type="EMBL" id="NEG77848.1"/>
    </source>
</evidence>
<dbReference type="PANTHER" id="PTHR13016:SF0">
    <property type="entry name" value="AMME SYNDROME CANDIDATE GENE 1 PROTEIN"/>
    <property type="match status" value="1"/>
</dbReference>
<gene>
    <name evidence="3" type="primary">amrA</name>
    <name evidence="3" type="ORF">GFD22_02410</name>
</gene>
<protein>
    <submittedName>
        <fullName evidence="3">AmmeMemoRadiSam system protein A</fullName>
    </submittedName>
</protein>
<feature type="compositionally biased region" description="Low complexity" evidence="1">
    <location>
        <begin position="27"/>
        <end position="40"/>
    </location>
</feature>
<evidence type="ECO:0000259" key="2">
    <source>
        <dbReference type="PROSITE" id="PS51112"/>
    </source>
</evidence>
<feature type="domain" description="AMMECR1" evidence="2">
    <location>
        <begin position="203"/>
        <end position="388"/>
    </location>
</feature>
<dbReference type="Pfam" id="PF01871">
    <property type="entry name" value="AMMECR1"/>
    <property type="match status" value="1"/>
</dbReference>
<dbReference type="OrthoDB" id="9785549at2"/>
<dbReference type="SUPFAM" id="SSF143447">
    <property type="entry name" value="AMMECR1-like"/>
    <property type="match status" value="1"/>
</dbReference>
<dbReference type="EMBL" id="WHZY01000002">
    <property type="protein sequence ID" value="NEG77848.1"/>
    <property type="molecule type" value="Genomic_DNA"/>
</dbReference>
<dbReference type="Proteomes" id="UP000469763">
    <property type="component" value="Unassembled WGS sequence"/>
</dbReference>
<feature type="region of interest" description="Disordered" evidence="1">
    <location>
        <begin position="1"/>
        <end position="90"/>
    </location>
</feature>
<feature type="region of interest" description="Disordered" evidence="1">
    <location>
        <begin position="143"/>
        <end position="201"/>
    </location>
</feature>
<dbReference type="Gene3D" id="3.30.700.20">
    <property type="entry name" value="Hypothetical protein ph0010, domain 1"/>
    <property type="match status" value="1"/>
</dbReference>
<evidence type="ECO:0000256" key="1">
    <source>
        <dbReference type="SAM" id="MobiDB-lite"/>
    </source>
</evidence>
<dbReference type="NCBIfam" id="TIGR04335">
    <property type="entry name" value="AmmeMemoSam_A"/>
    <property type="match status" value="1"/>
</dbReference>
<accession>A0A7K3TFH4</accession>
<comment type="caution">
    <text evidence="3">The sequence shown here is derived from an EMBL/GenBank/DDBJ whole genome shotgun (WGS) entry which is preliminary data.</text>
</comment>
<dbReference type="Gene3D" id="3.30.1490.150">
    <property type="entry name" value="Hypothetical protein ph0010, domain 2"/>
    <property type="match status" value="1"/>
</dbReference>
<dbReference type="InterPro" id="IPR027485">
    <property type="entry name" value="AMMECR1_N"/>
</dbReference>
<reference evidence="3 4" key="1">
    <citation type="submission" date="2019-10" db="EMBL/GenBank/DDBJ databases">
        <title>Bifidobacterium from non-human primates.</title>
        <authorList>
            <person name="Modesto M."/>
        </authorList>
    </citation>
    <scope>NUCLEOTIDE SEQUENCE [LARGE SCALE GENOMIC DNA]</scope>
    <source>
        <strain evidence="3 4">TREC</strain>
    </source>
</reference>
<feature type="compositionally biased region" description="Acidic residues" evidence="1">
    <location>
        <begin position="157"/>
        <end position="169"/>
    </location>
</feature>
<feature type="compositionally biased region" description="Low complexity" evidence="1">
    <location>
        <begin position="172"/>
        <end position="189"/>
    </location>
</feature>
<keyword evidence="4" id="KW-1185">Reference proteome</keyword>
<dbReference type="InterPro" id="IPR002733">
    <property type="entry name" value="AMMECR1_domain"/>
</dbReference>
<feature type="compositionally biased region" description="Basic and acidic residues" evidence="1">
    <location>
        <begin position="1"/>
        <end position="12"/>
    </location>
</feature>
<organism evidence="3 4">
    <name type="scientific">Bifidobacterium avesanii</name>
    <dbReference type="NCBI Taxonomy" id="1798157"/>
    <lineage>
        <taxon>Bacteria</taxon>
        <taxon>Bacillati</taxon>
        <taxon>Actinomycetota</taxon>
        <taxon>Actinomycetes</taxon>
        <taxon>Bifidobacteriales</taxon>
        <taxon>Bifidobacteriaceae</taxon>
        <taxon>Bifidobacterium</taxon>
    </lineage>
</organism>
<feature type="compositionally biased region" description="Basic and acidic residues" evidence="1">
    <location>
        <begin position="143"/>
        <end position="152"/>
    </location>
</feature>
<proteinExistence type="predicted"/>
<feature type="compositionally biased region" description="Gly residues" evidence="1">
    <location>
        <begin position="73"/>
        <end position="90"/>
    </location>
</feature>
<dbReference type="InterPro" id="IPR027623">
    <property type="entry name" value="AmmeMemoSam_A"/>
</dbReference>
<name>A0A7K3TFH4_9BIFI</name>
<dbReference type="InterPro" id="IPR023473">
    <property type="entry name" value="AMMECR1"/>
</dbReference>